<dbReference type="PROSITE" id="PS50026">
    <property type="entry name" value="EGF_3"/>
    <property type="match status" value="1"/>
</dbReference>
<keyword evidence="8" id="KW-1185">Reference proteome</keyword>
<dbReference type="PROSITE" id="PS01187">
    <property type="entry name" value="EGF_CA"/>
    <property type="match status" value="1"/>
</dbReference>
<dbReference type="InterPro" id="IPR000152">
    <property type="entry name" value="EGF-type_Asp/Asn_hydroxyl_site"/>
</dbReference>
<feature type="disulfide bond" evidence="4">
    <location>
        <begin position="218"/>
        <end position="228"/>
    </location>
</feature>
<dbReference type="SUPFAM" id="SSF57184">
    <property type="entry name" value="Growth factor receptor domain"/>
    <property type="match status" value="1"/>
</dbReference>
<keyword evidence="2" id="KW-0677">Repeat</keyword>
<keyword evidence="1 4" id="KW-0245">EGF-like domain</keyword>
<keyword evidence="3 4" id="KW-1015">Disulfide bond</keyword>
<dbReference type="PROSITE" id="PS00010">
    <property type="entry name" value="ASX_HYDROXYL"/>
    <property type="match status" value="1"/>
</dbReference>
<dbReference type="SMART" id="SM00181">
    <property type="entry name" value="EGF"/>
    <property type="match status" value="2"/>
</dbReference>
<feature type="transmembrane region" description="Helical" evidence="5">
    <location>
        <begin position="256"/>
        <end position="279"/>
    </location>
</feature>
<accession>A0AAD8P7Y2</accession>
<reference evidence="7" key="1">
    <citation type="journal article" date="2023" name="bioRxiv">
        <title>Improved chromosome-level genome assembly for marigold (Tagetes erecta).</title>
        <authorList>
            <person name="Jiang F."/>
            <person name="Yuan L."/>
            <person name="Wang S."/>
            <person name="Wang H."/>
            <person name="Xu D."/>
            <person name="Wang A."/>
            <person name="Fan W."/>
        </authorList>
    </citation>
    <scope>NUCLEOTIDE SEQUENCE</scope>
    <source>
        <strain evidence="7">WSJ</strain>
        <tissue evidence="7">Leaf</tissue>
    </source>
</reference>
<evidence type="ECO:0000256" key="5">
    <source>
        <dbReference type="SAM" id="Phobius"/>
    </source>
</evidence>
<dbReference type="SUPFAM" id="SSF57196">
    <property type="entry name" value="EGF/Laminin"/>
    <property type="match status" value="1"/>
</dbReference>
<dbReference type="FunFam" id="2.10.25.10:FF:000628">
    <property type="entry name" value="Wall-associated receptor kinase 2"/>
    <property type="match status" value="1"/>
</dbReference>
<proteinExistence type="predicted"/>
<comment type="caution">
    <text evidence="7">The sequence shown here is derived from an EMBL/GenBank/DDBJ whole genome shotgun (WGS) entry which is preliminary data.</text>
</comment>
<dbReference type="CDD" id="cd00054">
    <property type="entry name" value="EGF_CA"/>
    <property type="match status" value="1"/>
</dbReference>
<dbReference type="InterPro" id="IPR009030">
    <property type="entry name" value="Growth_fac_rcpt_cys_sf"/>
</dbReference>
<dbReference type="InterPro" id="IPR000742">
    <property type="entry name" value="EGF"/>
</dbReference>
<evidence type="ECO:0000256" key="1">
    <source>
        <dbReference type="ARBA" id="ARBA00022536"/>
    </source>
</evidence>
<dbReference type="Gene3D" id="2.10.25.10">
    <property type="entry name" value="Laminin"/>
    <property type="match status" value="1"/>
</dbReference>
<dbReference type="GO" id="GO:0005509">
    <property type="term" value="F:calcium ion binding"/>
    <property type="evidence" value="ECO:0007669"/>
    <property type="project" value="InterPro"/>
</dbReference>
<protein>
    <recommendedName>
        <fullName evidence="6">EGF-like domain-containing protein</fullName>
    </recommendedName>
</protein>
<gene>
    <name evidence="7" type="ORF">QVD17_01231</name>
</gene>
<comment type="caution">
    <text evidence="4">Lacks conserved residue(s) required for the propagation of feature annotation.</text>
</comment>
<evidence type="ECO:0000259" key="6">
    <source>
        <dbReference type="PROSITE" id="PS50026"/>
    </source>
</evidence>
<evidence type="ECO:0000256" key="3">
    <source>
        <dbReference type="ARBA" id="ARBA00023157"/>
    </source>
</evidence>
<evidence type="ECO:0000313" key="7">
    <source>
        <dbReference type="EMBL" id="KAK1435467.1"/>
    </source>
</evidence>
<organism evidence="7 8">
    <name type="scientific">Tagetes erecta</name>
    <name type="common">African marigold</name>
    <dbReference type="NCBI Taxonomy" id="13708"/>
    <lineage>
        <taxon>Eukaryota</taxon>
        <taxon>Viridiplantae</taxon>
        <taxon>Streptophyta</taxon>
        <taxon>Embryophyta</taxon>
        <taxon>Tracheophyta</taxon>
        <taxon>Spermatophyta</taxon>
        <taxon>Magnoliopsida</taxon>
        <taxon>eudicotyledons</taxon>
        <taxon>Gunneridae</taxon>
        <taxon>Pentapetalae</taxon>
        <taxon>asterids</taxon>
        <taxon>campanulids</taxon>
        <taxon>Asterales</taxon>
        <taxon>Asteraceae</taxon>
        <taxon>Asteroideae</taxon>
        <taxon>Heliantheae alliance</taxon>
        <taxon>Tageteae</taxon>
        <taxon>Tagetes</taxon>
    </lineage>
</organism>
<keyword evidence="5" id="KW-0472">Membrane</keyword>
<dbReference type="EMBL" id="JAUHHV010000001">
    <property type="protein sequence ID" value="KAK1435467.1"/>
    <property type="molecule type" value="Genomic_DNA"/>
</dbReference>
<dbReference type="SMART" id="SM00179">
    <property type="entry name" value="EGF_CA"/>
    <property type="match status" value="2"/>
</dbReference>
<keyword evidence="5" id="KW-1133">Transmembrane helix</keyword>
<dbReference type="AlphaFoldDB" id="A0AAD8P7Y2"/>
<dbReference type="PANTHER" id="PTHR33491">
    <property type="entry name" value="OSJNBA0016N04.9 PROTEIN"/>
    <property type="match status" value="1"/>
</dbReference>
<evidence type="ECO:0000256" key="4">
    <source>
        <dbReference type="PROSITE-ProRule" id="PRU00076"/>
    </source>
</evidence>
<name>A0AAD8P7Y2_TARER</name>
<dbReference type="Proteomes" id="UP001229421">
    <property type="component" value="Unassembled WGS sequence"/>
</dbReference>
<dbReference type="InterPro" id="IPR001881">
    <property type="entry name" value="EGF-like_Ca-bd_dom"/>
</dbReference>
<dbReference type="Gene3D" id="1.10.510.10">
    <property type="entry name" value="Transferase(Phosphotransferase) domain 1"/>
    <property type="match status" value="1"/>
</dbReference>
<evidence type="ECO:0000256" key="2">
    <source>
        <dbReference type="ARBA" id="ARBA00022737"/>
    </source>
</evidence>
<evidence type="ECO:0000313" key="8">
    <source>
        <dbReference type="Proteomes" id="UP001229421"/>
    </source>
</evidence>
<sequence length="418" mass="46806">MNVSVVEISLDGHLRALSNVGRVCYNEKGKQYINEKSWTGLSRFPLSVGQNELTTLGCDTQSKVKKGKNIEASCTTIFGECKHMVSCSSYINCCQTRIEDALPTHFFFRLHSVQNNTGKKGFTNCSYAFIAESGRYDFSSYDVYNLSSEKLGAHEMVLDWTVGNTTCQEAKKNISSYLCKEHSKCFDSNYVKGYRCNCSDGFQGNPYLRNGCQDVNECERQNDCIHGCTNTNGSYKCACPFGHKGDGKRHGTRCTYSGGSIISVSAASLLLSLILFGGLKRRQIKKNREKLFKKNGGLILQKLLFESKRSSQTAKIFPARVYSHDGTESELGLAIYFVSSLEMGCLIEVLDAKVKQDVVDGHIKKIAKLAKECVEIEGKNRPNMKRVKDELKEINESYLKGSIISKNDHDQLIFFDTY</sequence>
<keyword evidence="5" id="KW-0812">Transmembrane</keyword>
<dbReference type="InterPro" id="IPR018097">
    <property type="entry name" value="EGF_Ca-bd_CS"/>
</dbReference>
<feature type="domain" description="EGF-like" evidence="6">
    <location>
        <begin position="214"/>
        <end position="255"/>
    </location>
</feature>